<keyword evidence="2" id="KW-0472">Membrane</keyword>
<dbReference type="InterPro" id="IPR018673">
    <property type="entry name" value="DUF2141"/>
</dbReference>
<gene>
    <name evidence="3" type="ORF">Poly21_06080</name>
</gene>
<organism evidence="3 4">
    <name type="scientific">Allorhodopirellula heiligendammensis</name>
    <dbReference type="NCBI Taxonomy" id="2714739"/>
    <lineage>
        <taxon>Bacteria</taxon>
        <taxon>Pseudomonadati</taxon>
        <taxon>Planctomycetota</taxon>
        <taxon>Planctomycetia</taxon>
        <taxon>Pirellulales</taxon>
        <taxon>Pirellulaceae</taxon>
        <taxon>Allorhodopirellula</taxon>
    </lineage>
</organism>
<dbReference type="Pfam" id="PF09912">
    <property type="entry name" value="DUF2141"/>
    <property type="match status" value="1"/>
</dbReference>
<accession>A0A5C6C2Z3</accession>
<dbReference type="EMBL" id="SJPU01000001">
    <property type="protein sequence ID" value="TWU18445.1"/>
    <property type="molecule type" value="Genomic_DNA"/>
</dbReference>
<dbReference type="AlphaFoldDB" id="A0A5C6C2Z3"/>
<protein>
    <recommendedName>
        <fullName evidence="5">DUF2141 domain-containing protein</fullName>
    </recommendedName>
</protein>
<evidence type="ECO:0000313" key="4">
    <source>
        <dbReference type="Proteomes" id="UP000319908"/>
    </source>
</evidence>
<feature type="compositionally biased region" description="Polar residues" evidence="1">
    <location>
        <begin position="1"/>
        <end position="10"/>
    </location>
</feature>
<evidence type="ECO:0000256" key="1">
    <source>
        <dbReference type="SAM" id="MobiDB-lite"/>
    </source>
</evidence>
<keyword evidence="4" id="KW-1185">Reference proteome</keyword>
<evidence type="ECO:0000313" key="3">
    <source>
        <dbReference type="EMBL" id="TWU18445.1"/>
    </source>
</evidence>
<name>A0A5C6C2Z3_9BACT</name>
<dbReference type="Proteomes" id="UP000319908">
    <property type="component" value="Unassembled WGS sequence"/>
</dbReference>
<dbReference type="RefSeq" id="WP_302117337.1">
    <property type="nucleotide sequence ID" value="NZ_SJPU01000001.1"/>
</dbReference>
<proteinExistence type="predicted"/>
<sequence length="229" mass="25356">MDSHQPLATDSNDDAVKKRKPLHQRGDPSWKTYSDQWKENHGTLLMVFAASITVVGVAILLFQQNRFRKPAFPTSQMFPKPPDETSLEAFAPIDDSESDRIQGPTFRLRIAGATLEPDADERGAIRIAIYPTSDRFNQPESAIWKRSVAIDPASETVCLIPIDGLPPTFAIAVFLDANENGQLDRNVLGVPSERYGFSNDARGKVGPPGFEEAVVARPAPDEELEIKIW</sequence>
<feature type="region of interest" description="Disordered" evidence="1">
    <location>
        <begin position="1"/>
        <end position="34"/>
    </location>
</feature>
<keyword evidence="2" id="KW-0812">Transmembrane</keyword>
<evidence type="ECO:0000256" key="2">
    <source>
        <dbReference type="SAM" id="Phobius"/>
    </source>
</evidence>
<feature type="transmembrane region" description="Helical" evidence="2">
    <location>
        <begin position="43"/>
        <end position="62"/>
    </location>
</feature>
<evidence type="ECO:0008006" key="5">
    <source>
        <dbReference type="Google" id="ProtNLM"/>
    </source>
</evidence>
<keyword evidence="2" id="KW-1133">Transmembrane helix</keyword>
<comment type="caution">
    <text evidence="3">The sequence shown here is derived from an EMBL/GenBank/DDBJ whole genome shotgun (WGS) entry which is preliminary data.</text>
</comment>
<reference evidence="3 4" key="1">
    <citation type="journal article" date="2020" name="Antonie Van Leeuwenhoek">
        <title>Rhodopirellula heiligendammensis sp. nov., Rhodopirellula pilleata sp. nov., and Rhodopirellula solitaria sp. nov. isolated from natural or artificial marine surfaces in Northern Germany and California, USA, and emended description of the genus Rhodopirellula.</title>
        <authorList>
            <person name="Kallscheuer N."/>
            <person name="Wiegand S."/>
            <person name="Jogler M."/>
            <person name="Boedeker C."/>
            <person name="Peeters S.H."/>
            <person name="Rast P."/>
            <person name="Heuer A."/>
            <person name="Jetten M.S.M."/>
            <person name="Rohde M."/>
            <person name="Jogler C."/>
        </authorList>
    </citation>
    <scope>NUCLEOTIDE SEQUENCE [LARGE SCALE GENOMIC DNA]</scope>
    <source>
        <strain evidence="3 4">Poly21</strain>
    </source>
</reference>